<sequence>MDATGRAMVLFFIAGMASFIIFHVYGNISLTMGRYFLVHRDVHHQLREPKPLKASFYRSYSKFASPIQATSPPRVHHLTSYGADPSGKTDSTQAIVEAISDALKGPSNGFLMNGILNLGGAQIELDGGNYMIGRPLQFSLAGRGNLVIQGGTIKSSDNFPNDGYLIDLSPSDNSSLEYNYEFVKLRDLFLDANFRGGGIRVVNSLRTSIDNCYITHFTTNGILVQGGHETNIRNSFLGQHITAGGDTGERNFSGTAINLMGNDNAVTDVSIFSAEIGIMISGEGNTLSGVHCYNKAAGYGGIGIYLKVPSGLTRTRIVNSYLDFTGIVVEDPVQLHISSSFFLGDAYILLKSVKGVAIGVNIVDNMFTGYNKGIDNIQLDQENGGFTKVDQVVIDRNNVKGMNLKSTVARRSVQGIGSSWLIDLNSELLFPNLIKQLHYTFIANGNAFPKHALRHVSNNQVLIESDVPVEATIYITGDQGSSLVAN</sequence>
<dbReference type="GO" id="GO:0004650">
    <property type="term" value="F:polygalacturonase activity"/>
    <property type="evidence" value="ECO:0007669"/>
    <property type="project" value="InterPro"/>
</dbReference>
<dbReference type="AlphaFoldDB" id="A0AAD2EC27"/>
<dbReference type="PANTHER" id="PTHR33928:SF7">
    <property type="entry name" value="POLYGALACTURONASE QRT3"/>
    <property type="match status" value="1"/>
</dbReference>
<keyword evidence="1" id="KW-0472">Membrane</keyword>
<dbReference type="Proteomes" id="UP000834106">
    <property type="component" value="Chromosome 18"/>
</dbReference>
<accession>A0AAD2EC27</accession>
<reference evidence="3" key="1">
    <citation type="submission" date="2023-05" db="EMBL/GenBank/DDBJ databases">
        <authorList>
            <person name="Huff M."/>
        </authorList>
    </citation>
    <scope>NUCLEOTIDE SEQUENCE</scope>
</reference>
<evidence type="ECO:0000259" key="2">
    <source>
        <dbReference type="Pfam" id="PF12708"/>
    </source>
</evidence>
<gene>
    <name evidence="3" type="ORF">FPE_LOCUS29675</name>
</gene>
<evidence type="ECO:0000313" key="4">
    <source>
        <dbReference type="Proteomes" id="UP000834106"/>
    </source>
</evidence>
<dbReference type="InterPro" id="IPR012334">
    <property type="entry name" value="Pectin_lyas_fold"/>
</dbReference>
<dbReference type="InterPro" id="IPR011050">
    <property type="entry name" value="Pectin_lyase_fold/virulence"/>
</dbReference>
<feature type="domain" description="Rhamnogalacturonase A/B/Epimerase-like pectate lyase" evidence="2">
    <location>
        <begin position="79"/>
        <end position="298"/>
    </location>
</feature>
<dbReference type="SUPFAM" id="SSF51126">
    <property type="entry name" value="Pectin lyase-like"/>
    <property type="match status" value="1"/>
</dbReference>
<keyword evidence="4" id="KW-1185">Reference proteome</keyword>
<dbReference type="InterPro" id="IPR024535">
    <property type="entry name" value="RHGA/B-epi-like_pectate_lyase"/>
</dbReference>
<name>A0AAD2EC27_9LAMI</name>
<dbReference type="PANTHER" id="PTHR33928">
    <property type="entry name" value="POLYGALACTURONASE QRT3"/>
    <property type="match status" value="1"/>
</dbReference>
<dbReference type="Gene3D" id="2.160.20.10">
    <property type="entry name" value="Single-stranded right-handed beta-helix, Pectin lyase-like"/>
    <property type="match status" value="1"/>
</dbReference>
<keyword evidence="1" id="KW-1133">Transmembrane helix</keyword>
<feature type="transmembrane region" description="Helical" evidence="1">
    <location>
        <begin position="7"/>
        <end position="26"/>
    </location>
</feature>
<proteinExistence type="predicted"/>
<keyword evidence="1" id="KW-0812">Transmembrane</keyword>
<dbReference type="FunFam" id="2.160.20.10:FF:000046">
    <property type="entry name" value="Polygalacturonase QRT3"/>
    <property type="match status" value="1"/>
</dbReference>
<organism evidence="3 4">
    <name type="scientific">Fraxinus pennsylvanica</name>
    <dbReference type="NCBI Taxonomy" id="56036"/>
    <lineage>
        <taxon>Eukaryota</taxon>
        <taxon>Viridiplantae</taxon>
        <taxon>Streptophyta</taxon>
        <taxon>Embryophyta</taxon>
        <taxon>Tracheophyta</taxon>
        <taxon>Spermatophyta</taxon>
        <taxon>Magnoliopsida</taxon>
        <taxon>eudicotyledons</taxon>
        <taxon>Gunneridae</taxon>
        <taxon>Pentapetalae</taxon>
        <taxon>asterids</taxon>
        <taxon>lamiids</taxon>
        <taxon>Lamiales</taxon>
        <taxon>Oleaceae</taxon>
        <taxon>Oleeae</taxon>
        <taxon>Fraxinus</taxon>
    </lineage>
</organism>
<dbReference type="EMBL" id="OU503053">
    <property type="protein sequence ID" value="CAI9782245.1"/>
    <property type="molecule type" value="Genomic_DNA"/>
</dbReference>
<evidence type="ECO:0000313" key="3">
    <source>
        <dbReference type="EMBL" id="CAI9782245.1"/>
    </source>
</evidence>
<dbReference type="Pfam" id="PF12708">
    <property type="entry name" value="Pect-lyase_RHGA_epim"/>
    <property type="match status" value="1"/>
</dbReference>
<evidence type="ECO:0000256" key="1">
    <source>
        <dbReference type="SAM" id="Phobius"/>
    </source>
</evidence>
<protein>
    <recommendedName>
        <fullName evidence="2">Rhamnogalacturonase A/B/Epimerase-like pectate lyase domain-containing protein</fullName>
    </recommendedName>
</protein>
<dbReference type="InterPro" id="IPR039279">
    <property type="entry name" value="QRT3-like"/>
</dbReference>